<evidence type="ECO:0000256" key="3">
    <source>
        <dbReference type="ARBA" id="ARBA00022679"/>
    </source>
</evidence>
<dbReference type="EMBL" id="JBHRYF010000001">
    <property type="protein sequence ID" value="MFC3658598.1"/>
    <property type="molecule type" value="Genomic_DNA"/>
</dbReference>
<evidence type="ECO:0000259" key="5">
    <source>
        <dbReference type="Pfam" id="PF04765"/>
    </source>
</evidence>
<feature type="domain" description="TOD1/MUCI70 glycosyltransferase-like" evidence="5">
    <location>
        <begin position="484"/>
        <end position="625"/>
    </location>
</feature>
<name>A0ABV7UPL3_9GAMM</name>
<comment type="caution">
    <text evidence="6">The sequence shown here is derived from an EMBL/GenBank/DDBJ whole genome shotgun (WGS) entry which is preliminary data.</text>
</comment>
<reference evidence="7" key="1">
    <citation type="journal article" date="2019" name="Int. J. Syst. Evol. Microbiol.">
        <title>The Global Catalogue of Microorganisms (GCM) 10K type strain sequencing project: providing services to taxonomists for standard genome sequencing and annotation.</title>
        <authorList>
            <consortium name="The Broad Institute Genomics Platform"/>
            <consortium name="The Broad Institute Genome Sequencing Center for Infectious Disease"/>
            <person name="Wu L."/>
            <person name="Ma J."/>
        </authorList>
    </citation>
    <scope>NUCLEOTIDE SEQUENCE [LARGE SCALE GENOMIC DNA]</scope>
    <source>
        <strain evidence="7">KCTC 42211</strain>
    </source>
</reference>
<evidence type="ECO:0000313" key="6">
    <source>
        <dbReference type="EMBL" id="MFC3658598.1"/>
    </source>
</evidence>
<dbReference type="InterPro" id="IPR048354">
    <property type="entry name" value="TOD1_MUCI70_glycTrfase_dom"/>
</dbReference>
<dbReference type="RefSeq" id="WP_386705293.1">
    <property type="nucleotide sequence ID" value="NZ_JBHRYF010000001.1"/>
</dbReference>
<dbReference type="InterPro" id="IPR029044">
    <property type="entry name" value="Nucleotide-diphossugar_trans"/>
</dbReference>
<comment type="similarity">
    <text evidence="1">Belongs to the glycosyltransferase 2 family.</text>
</comment>
<dbReference type="Pfam" id="PF05045">
    <property type="entry name" value="RgpF"/>
    <property type="match status" value="1"/>
</dbReference>
<dbReference type="Pfam" id="PF04765">
    <property type="entry name" value="TOD1_MUCI70"/>
    <property type="match status" value="1"/>
</dbReference>
<dbReference type="Pfam" id="PF13641">
    <property type="entry name" value="Glyco_tranf_2_3"/>
    <property type="match status" value="1"/>
</dbReference>
<dbReference type="SUPFAM" id="SSF53448">
    <property type="entry name" value="Nucleotide-diphospho-sugar transferases"/>
    <property type="match status" value="2"/>
</dbReference>
<organism evidence="6 7">
    <name type="scientific">Luteimonas notoginsengisoli</name>
    <dbReference type="NCBI Taxonomy" id="1578200"/>
    <lineage>
        <taxon>Bacteria</taxon>
        <taxon>Pseudomonadati</taxon>
        <taxon>Pseudomonadota</taxon>
        <taxon>Gammaproteobacteria</taxon>
        <taxon>Lysobacterales</taxon>
        <taxon>Lysobacteraceae</taxon>
        <taxon>Luteimonas</taxon>
    </lineage>
</organism>
<keyword evidence="7" id="KW-1185">Reference proteome</keyword>
<feature type="region of interest" description="Disordered" evidence="4">
    <location>
        <begin position="90"/>
        <end position="110"/>
    </location>
</feature>
<evidence type="ECO:0000256" key="2">
    <source>
        <dbReference type="ARBA" id="ARBA00022676"/>
    </source>
</evidence>
<protein>
    <submittedName>
        <fullName evidence="6">Rhamnan synthesis F family protein</fullName>
    </submittedName>
</protein>
<dbReference type="PANTHER" id="PTHR43179:SF12">
    <property type="entry name" value="GALACTOFURANOSYLTRANSFERASE GLFT2"/>
    <property type="match status" value="1"/>
</dbReference>
<proteinExistence type="inferred from homology"/>
<evidence type="ECO:0000256" key="4">
    <source>
        <dbReference type="SAM" id="MobiDB-lite"/>
    </source>
</evidence>
<keyword evidence="3" id="KW-0808">Transferase</keyword>
<sequence length="970" mass="107357">MKMNVEKMVLAARMSGLFDARWYAERYPDVDAIGMDPVEHYFRIGADLQRDPSPHFDSVFYLRSNPDVARAGMNPFFHFLQYGRKEGRKGLPGEEGVARVPPQPPHQGVVTRDMHGKSIRLRPTPVYQALGKPHGPGPDGPYLVLHGSDAAFEGRVPDIGVHLHVHYVDLVAEIAIHLANVPCAFQLYVSVHAEEDVDPVSSILSHRVPHAAFTVRVTPNVGRDIAPFVVEFGEALKRHELVAHLHTKRSPHNGAKVDWRSQLLGGLLGSKGGAGEVLRLFRDNSQLGMVFPEYHWSLKGQISWGTNYAICAEFGDRLGLRLAEDAMVLFPAGSMFWARADALAPLFEAGLTYADFPDEEGQVDGTLAHAIERLFGEVVVSTGRSLLQVRADRPHNLRSYYPHKWRYPMDRALRAGPEAARYQAQRALRTSRARVAVCTALAGKYESLLPQLRLDPGIDYVAFCDSPINDCGVWAVRPMDYWNPDPVRMARYVKTHPHKYFRDYDYVVWVDANVLIECDLQKYCDILRNSEDVPLAGIPHPMRDTIAAEAVEVVAAKKDDAEVIDRQMARYRDAGFPDAGGLIETNFMITDLRHRQSEAIMLGWWNEIEAGSRRDQLSLNYVLWRHGAAWVALLQERKSLRDTYDFAYLGHGRNSGYPVDLRTHALGGRLVDPYAGAPRTVRAAERPAMDIVICIHDALEDVTRCVESVLAAKRPEDNVLLVDDASGPETAHFIDVTASRHGDISVLRNPAPARGYCKSANSGLRATTATLVLLLNSDTVVPAGALDKLAAAMATPGVGIVGPMSNAASFQSVPDVEGSVGQTAINSLPGGYSVEDMDRICAAWSAPVLPSVPLVHGFCQLIHRDVIIATGGFDEDAFPHGYGEENDLCFRAANLGFDLRIATDAFVFHRKSASYSDAERRTRLMREGAAQLKRKHSEGRVARAVHIMKGHALLERMRTQARALVTAFDE</sequence>
<dbReference type="Proteomes" id="UP001595724">
    <property type="component" value="Unassembled WGS sequence"/>
</dbReference>
<dbReference type="Gene3D" id="3.90.550.10">
    <property type="entry name" value="Spore Coat Polysaccharide Biosynthesis Protein SpsA, Chain A"/>
    <property type="match status" value="1"/>
</dbReference>
<evidence type="ECO:0000313" key="7">
    <source>
        <dbReference type="Proteomes" id="UP001595724"/>
    </source>
</evidence>
<keyword evidence="2" id="KW-0328">Glycosyltransferase</keyword>
<evidence type="ECO:0000256" key="1">
    <source>
        <dbReference type="ARBA" id="ARBA00006739"/>
    </source>
</evidence>
<dbReference type="InterPro" id="IPR007739">
    <property type="entry name" value="RgpF"/>
</dbReference>
<dbReference type="PANTHER" id="PTHR43179">
    <property type="entry name" value="RHAMNOSYLTRANSFERASE WBBL"/>
    <property type="match status" value="1"/>
</dbReference>
<accession>A0ABV7UPL3</accession>
<gene>
    <name evidence="6" type="ORF">ACFOM9_00715</name>
</gene>